<evidence type="ECO:0000259" key="8">
    <source>
        <dbReference type="PROSITE" id="PS50090"/>
    </source>
</evidence>
<evidence type="ECO:0000256" key="7">
    <source>
        <dbReference type="SAM" id="MobiDB-lite"/>
    </source>
</evidence>
<keyword evidence="3" id="KW-0805">Transcription regulation</keyword>
<evidence type="ECO:0000256" key="6">
    <source>
        <dbReference type="ARBA" id="ARBA00023242"/>
    </source>
</evidence>
<feature type="compositionally biased region" description="Basic and acidic residues" evidence="7">
    <location>
        <begin position="187"/>
        <end position="197"/>
    </location>
</feature>
<evidence type="ECO:0000256" key="4">
    <source>
        <dbReference type="ARBA" id="ARBA00023125"/>
    </source>
</evidence>
<dbReference type="PROSITE" id="PS50090">
    <property type="entry name" value="MYB_LIKE"/>
    <property type="match status" value="2"/>
</dbReference>
<dbReference type="PANTHER" id="PTHR45614:SF229">
    <property type="entry name" value="MYB TRANSCRIPTION FACTOR-LIKE PROTEIN-RELATED"/>
    <property type="match status" value="1"/>
</dbReference>
<evidence type="ECO:0000256" key="3">
    <source>
        <dbReference type="ARBA" id="ARBA00023015"/>
    </source>
</evidence>
<feature type="domain" description="Myb-like" evidence="8">
    <location>
        <begin position="48"/>
        <end position="99"/>
    </location>
</feature>
<keyword evidence="2" id="KW-0677">Repeat</keyword>
<organism evidence="10 11">
    <name type="scientific">Arabidopsis arenosa</name>
    <name type="common">Sand rock-cress</name>
    <name type="synonym">Cardaminopsis arenosa</name>
    <dbReference type="NCBI Taxonomy" id="38785"/>
    <lineage>
        <taxon>Eukaryota</taxon>
        <taxon>Viridiplantae</taxon>
        <taxon>Streptophyta</taxon>
        <taxon>Embryophyta</taxon>
        <taxon>Tracheophyta</taxon>
        <taxon>Spermatophyta</taxon>
        <taxon>Magnoliopsida</taxon>
        <taxon>eudicotyledons</taxon>
        <taxon>Gunneridae</taxon>
        <taxon>Pentapetalae</taxon>
        <taxon>rosids</taxon>
        <taxon>malvids</taxon>
        <taxon>Brassicales</taxon>
        <taxon>Brassicaceae</taxon>
        <taxon>Camelineae</taxon>
        <taxon>Arabidopsis</taxon>
    </lineage>
</organism>
<protein>
    <recommendedName>
        <fullName evidence="12">MYB transcription factor</fullName>
    </recommendedName>
</protein>
<feature type="domain" description="HTH myb-type" evidence="9">
    <location>
        <begin position="48"/>
        <end position="99"/>
    </location>
</feature>
<dbReference type="CDD" id="cd00167">
    <property type="entry name" value="SANT"/>
    <property type="match status" value="2"/>
</dbReference>
<dbReference type="InterPro" id="IPR009057">
    <property type="entry name" value="Homeodomain-like_sf"/>
</dbReference>
<dbReference type="FunFam" id="1.10.10.60:FF:000060">
    <property type="entry name" value="MYB transcription factor"/>
    <property type="match status" value="1"/>
</dbReference>
<dbReference type="Proteomes" id="UP000682877">
    <property type="component" value="Chromosome 4"/>
</dbReference>
<dbReference type="SMART" id="SM00717">
    <property type="entry name" value="SANT"/>
    <property type="match status" value="2"/>
</dbReference>
<evidence type="ECO:0000313" key="11">
    <source>
        <dbReference type="Proteomes" id="UP000682877"/>
    </source>
</evidence>
<feature type="region of interest" description="Disordered" evidence="7">
    <location>
        <begin position="186"/>
        <end position="206"/>
    </location>
</feature>
<evidence type="ECO:0008006" key="12">
    <source>
        <dbReference type="Google" id="ProtNLM"/>
    </source>
</evidence>
<dbReference type="Pfam" id="PF13921">
    <property type="entry name" value="Myb_DNA-bind_6"/>
    <property type="match status" value="1"/>
</dbReference>
<dbReference type="EMBL" id="LR999454">
    <property type="protein sequence ID" value="CAE6039854.1"/>
    <property type="molecule type" value="Genomic_DNA"/>
</dbReference>
<evidence type="ECO:0000256" key="1">
    <source>
        <dbReference type="ARBA" id="ARBA00004123"/>
    </source>
</evidence>
<evidence type="ECO:0000259" key="9">
    <source>
        <dbReference type="PROSITE" id="PS51294"/>
    </source>
</evidence>
<dbReference type="FunFam" id="1.10.10.60:FF:000344">
    <property type="entry name" value="Transcription factor MYB44"/>
    <property type="match status" value="1"/>
</dbReference>
<dbReference type="PROSITE" id="PS51294">
    <property type="entry name" value="HTH_MYB"/>
    <property type="match status" value="2"/>
</dbReference>
<proteinExistence type="predicted"/>
<evidence type="ECO:0000313" key="10">
    <source>
        <dbReference type="EMBL" id="CAE6039854.1"/>
    </source>
</evidence>
<evidence type="ECO:0000256" key="5">
    <source>
        <dbReference type="ARBA" id="ARBA00023163"/>
    </source>
</evidence>
<keyword evidence="4" id="KW-0238">DNA-binding</keyword>
<feature type="domain" description="Myb-like" evidence="8">
    <location>
        <begin position="100"/>
        <end position="150"/>
    </location>
</feature>
<dbReference type="GO" id="GO:0005634">
    <property type="term" value="C:nucleus"/>
    <property type="evidence" value="ECO:0007669"/>
    <property type="project" value="UniProtKB-SubCell"/>
</dbReference>
<keyword evidence="11" id="KW-1185">Reference proteome</keyword>
<gene>
    <name evidence="10" type="ORF">AARE701A_LOCUS10973</name>
</gene>
<dbReference type="PANTHER" id="PTHR45614">
    <property type="entry name" value="MYB PROTEIN-RELATED"/>
    <property type="match status" value="1"/>
</dbReference>
<dbReference type="InterPro" id="IPR001005">
    <property type="entry name" value="SANT/Myb"/>
</dbReference>
<dbReference type="SUPFAM" id="SSF46689">
    <property type="entry name" value="Homeodomain-like"/>
    <property type="match status" value="1"/>
</dbReference>
<keyword evidence="5" id="KW-0804">Transcription</keyword>
<evidence type="ECO:0000256" key="2">
    <source>
        <dbReference type="ARBA" id="ARBA00022737"/>
    </source>
</evidence>
<name>A0A8S2AAF8_ARAAE</name>
<dbReference type="GO" id="GO:0000981">
    <property type="term" value="F:DNA-binding transcription factor activity, RNA polymerase II-specific"/>
    <property type="evidence" value="ECO:0007669"/>
    <property type="project" value="TreeGrafter"/>
</dbReference>
<reference evidence="10" key="1">
    <citation type="submission" date="2021-01" db="EMBL/GenBank/DDBJ databases">
        <authorList>
            <person name="Bezrukov I."/>
        </authorList>
    </citation>
    <scope>NUCLEOTIDE SEQUENCE</scope>
</reference>
<dbReference type="AlphaFoldDB" id="A0A8S2AAF8"/>
<dbReference type="InterPro" id="IPR017930">
    <property type="entry name" value="Myb_dom"/>
</dbReference>
<sequence>MNSEISQPPELMPSLNPFTGVDISEDTINAAVEAELAELAKSDSNGGGKSKVKGSWSPEQDEALTRLVKKCGPRNWTLMSRGIPGRSGKSCRLRWCNQLDPNLKRKPFSDEEDHMIMAAHAVLGNKWAVIAKLLPGRTDNAIKNHWNSSLRRKPADLWKIPLLMSYTEEIYQMHPSKVRKISNVASPKEEHLPREETDLFTPPVLNDDKMDDEVNEHPREQKSKPVVYRPVARIGAFSVCKPGYMNDHMAPCEGSLVQASRPDSLAGKFLQSLCYDPIIPSKCGHGCCNHQDNTTLSTSCNSVLGPEFVDYEERSSAELDQELISISTDLNNIAWTRSGINNNYFKEAEPSLKADDQFRREYAQAKFTGMVNNGVSSQMLRQDLRALS</sequence>
<accession>A0A8S2AAF8</accession>
<dbReference type="Gene3D" id="1.10.10.60">
    <property type="entry name" value="Homeodomain-like"/>
    <property type="match status" value="2"/>
</dbReference>
<dbReference type="GO" id="GO:0000978">
    <property type="term" value="F:RNA polymerase II cis-regulatory region sequence-specific DNA binding"/>
    <property type="evidence" value="ECO:0007669"/>
    <property type="project" value="TreeGrafter"/>
</dbReference>
<keyword evidence="6" id="KW-0539">Nucleus</keyword>
<feature type="domain" description="HTH myb-type" evidence="9">
    <location>
        <begin position="100"/>
        <end position="154"/>
    </location>
</feature>
<comment type="subcellular location">
    <subcellularLocation>
        <location evidence="1">Nucleus</location>
    </subcellularLocation>
</comment>
<dbReference type="InterPro" id="IPR050560">
    <property type="entry name" value="MYB_TF"/>
</dbReference>